<evidence type="ECO:0000256" key="1">
    <source>
        <dbReference type="SAM" id="Phobius"/>
    </source>
</evidence>
<dbReference type="STRING" id="1797714.A3D04_04075"/>
<reference evidence="2 3" key="1">
    <citation type="journal article" date="2016" name="Nat. Commun.">
        <title>Thousands of microbial genomes shed light on interconnected biogeochemical processes in an aquifer system.</title>
        <authorList>
            <person name="Anantharaman K."/>
            <person name="Brown C.T."/>
            <person name="Hug L.A."/>
            <person name="Sharon I."/>
            <person name="Castelle C.J."/>
            <person name="Probst A.J."/>
            <person name="Thomas B.C."/>
            <person name="Singh A."/>
            <person name="Wilkins M.J."/>
            <person name="Karaoz U."/>
            <person name="Brodie E.L."/>
            <person name="Williams K.H."/>
            <person name="Hubbard S.S."/>
            <person name="Banfield J.F."/>
        </authorList>
    </citation>
    <scope>NUCLEOTIDE SEQUENCE [LARGE SCALE GENOMIC DNA]</scope>
</reference>
<feature type="transmembrane region" description="Helical" evidence="1">
    <location>
        <begin position="20"/>
        <end position="45"/>
    </location>
</feature>
<evidence type="ECO:0008006" key="4">
    <source>
        <dbReference type="Google" id="ProtNLM"/>
    </source>
</evidence>
<dbReference type="Proteomes" id="UP000177369">
    <property type="component" value="Unassembled WGS sequence"/>
</dbReference>
<sequence length="222" mass="24383">MNETTNYQIPTTRYQLKPGLSLIEFLTSFAIIGVIAIMIGSVWLAHSKIYSTQSATIDAQSASTIAIDEIANQIRESNGVVYSCLIQNPCESDTSGITLVLQVWPLNASGVPFDPGSNDPDYIVYRLNDPPNDKNFVKSVYANNTTGSTRKELNKKILASNVDSINFTYLANDGTTEIAPGPGLTETAQVIITVYFKAETIYDRTEPEPIPKAKKVILRNKE</sequence>
<keyword evidence="1" id="KW-0472">Membrane</keyword>
<protein>
    <recommendedName>
        <fullName evidence="4">Prepilin-type N-terminal cleavage/methylation domain-containing protein</fullName>
    </recommendedName>
</protein>
<name>A0A1F5G6G6_9BACT</name>
<keyword evidence="1" id="KW-1133">Transmembrane helix</keyword>
<accession>A0A1F5G6G6</accession>
<evidence type="ECO:0000313" key="2">
    <source>
        <dbReference type="EMBL" id="OGD87470.1"/>
    </source>
</evidence>
<dbReference type="EMBL" id="MFBD01000047">
    <property type="protein sequence ID" value="OGD87470.1"/>
    <property type="molecule type" value="Genomic_DNA"/>
</dbReference>
<proteinExistence type="predicted"/>
<organism evidence="2 3">
    <name type="scientific">Candidatus Curtissbacteria bacterium RIFCSPHIGHO2_02_FULL_40_16b</name>
    <dbReference type="NCBI Taxonomy" id="1797714"/>
    <lineage>
        <taxon>Bacteria</taxon>
        <taxon>Candidatus Curtissiibacteriota</taxon>
    </lineage>
</organism>
<keyword evidence="1" id="KW-0812">Transmembrane</keyword>
<gene>
    <name evidence="2" type="ORF">A3D04_04075</name>
</gene>
<evidence type="ECO:0000313" key="3">
    <source>
        <dbReference type="Proteomes" id="UP000177369"/>
    </source>
</evidence>
<dbReference type="AlphaFoldDB" id="A0A1F5G6G6"/>
<comment type="caution">
    <text evidence="2">The sequence shown here is derived from an EMBL/GenBank/DDBJ whole genome shotgun (WGS) entry which is preliminary data.</text>
</comment>